<dbReference type="AlphaFoldDB" id="A0A5C8NEN7"/>
<evidence type="ECO:0000256" key="1">
    <source>
        <dbReference type="SAM" id="Phobius"/>
    </source>
</evidence>
<feature type="transmembrane region" description="Helical" evidence="1">
    <location>
        <begin position="7"/>
        <end position="26"/>
    </location>
</feature>
<reference evidence="2 3" key="1">
    <citation type="submission" date="2019-06" db="EMBL/GenBank/DDBJ databases">
        <title>Aeromicrobium sp. nov., isolated from a maize field.</title>
        <authorList>
            <person name="Lin S.-Y."/>
            <person name="Tsai C.-F."/>
            <person name="Young C.-C."/>
        </authorList>
    </citation>
    <scope>NUCLEOTIDE SEQUENCE [LARGE SCALE GENOMIC DNA]</scope>
    <source>
        <strain evidence="2 3">CC-CFT486</strain>
    </source>
</reference>
<dbReference type="EMBL" id="VDUX01000008">
    <property type="protein sequence ID" value="TXL57315.1"/>
    <property type="molecule type" value="Genomic_DNA"/>
</dbReference>
<keyword evidence="3" id="KW-1185">Reference proteome</keyword>
<keyword evidence="1" id="KW-1133">Transmembrane helix</keyword>
<feature type="transmembrane region" description="Helical" evidence="1">
    <location>
        <begin position="62"/>
        <end position="80"/>
    </location>
</feature>
<proteinExistence type="predicted"/>
<comment type="caution">
    <text evidence="2">The sequence shown here is derived from an EMBL/GenBank/DDBJ whole genome shotgun (WGS) entry which is preliminary data.</text>
</comment>
<gene>
    <name evidence="2" type="ORF">FHP06_14860</name>
</gene>
<dbReference type="OrthoDB" id="5185447at2"/>
<evidence type="ECO:0008006" key="4">
    <source>
        <dbReference type="Google" id="ProtNLM"/>
    </source>
</evidence>
<keyword evidence="1" id="KW-0472">Membrane</keyword>
<sequence length="130" mass="13849">MTQLLKSVGISAAASAGALALAAWIFDDFDVRFGWFVVAVVLFTALSVTLREIVTSTVDRFVRGYTILGGLVLTFVALWVTDLAVPKSGFDIEGTWTWIGVTALVWAAGVAYGEVDTRAPADAPPVKRKG</sequence>
<organism evidence="2 3">
    <name type="scientific">Aeromicrobium terrae</name>
    <dbReference type="NCBI Taxonomy" id="2498846"/>
    <lineage>
        <taxon>Bacteria</taxon>
        <taxon>Bacillati</taxon>
        <taxon>Actinomycetota</taxon>
        <taxon>Actinomycetes</taxon>
        <taxon>Propionibacteriales</taxon>
        <taxon>Nocardioidaceae</taxon>
        <taxon>Aeromicrobium</taxon>
    </lineage>
</organism>
<protein>
    <recommendedName>
        <fullName evidence="4">Phage holin family protein</fullName>
    </recommendedName>
</protein>
<dbReference type="Proteomes" id="UP000321571">
    <property type="component" value="Unassembled WGS sequence"/>
</dbReference>
<accession>A0A5C8NEN7</accession>
<dbReference type="RefSeq" id="WP_147687583.1">
    <property type="nucleotide sequence ID" value="NZ_VDUX01000008.1"/>
</dbReference>
<keyword evidence="1" id="KW-0812">Transmembrane</keyword>
<evidence type="ECO:0000313" key="2">
    <source>
        <dbReference type="EMBL" id="TXL57315.1"/>
    </source>
</evidence>
<name>A0A5C8NEN7_9ACTN</name>
<evidence type="ECO:0000313" key="3">
    <source>
        <dbReference type="Proteomes" id="UP000321571"/>
    </source>
</evidence>
<feature type="transmembrane region" description="Helical" evidence="1">
    <location>
        <begin position="95"/>
        <end position="113"/>
    </location>
</feature>
<feature type="transmembrane region" description="Helical" evidence="1">
    <location>
        <begin position="32"/>
        <end position="50"/>
    </location>
</feature>